<keyword evidence="5" id="KW-0690">Ribosome biogenesis</keyword>
<evidence type="ECO:0000313" key="6">
    <source>
        <dbReference type="EMBL" id="KRX01980.1"/>
    </source>
</evidence>
<dbReference type="GO" id="GO:0043023">
    <property type="term" value="F:ribosomal large subunit binding"/>
    <property type="evidence" value="ECO:0007669"/>
    <property type="project" value="UniProtKB-UniRule"/>
</dbReference>
<name>A0A0V0QIL2_PSEPJ</name>
<comment type="subunit">
    <text evidence="5">Monomer. Associates with the 60S ribosomal subunit.</text>
</comment>
<comment type="similarity">
    <text evidence="5">Belongs to the eIF-6 family.</text>
</comment>
<dbReference type="Proteomes" id="UP000054937">
    <property type="component" value="Unassembled WGS sequence"/>
</dbReference>
<dbReference type="GO" id="GO:0003743">
    <property type="term" value="F:translation initiation factor activity"/>
    <property type="evidence" value="ECO:0007669"/>
    <property type="project" value="UniProtKB-UniRule"/>
</dbReference>
<evidence type="ECO:0000256" key="1">
    <source>
        <dbReference type="ARBA" id="ARBA00022490"/>
    </source>
</evidence>
<dbReference type="InParanoid" id="A0A0V0QIL2"/>
<keyword evidence="2 5" id="KW-0396">Initiation factor</keyword>
<keyword evidence="4 5" id="KW-0539">Nucleus</keyword>
<comment type="subcellular location">
    <subcellularLocation>
        <location evidence="5">Cytoplasm</location>
    </subcellularLocation>
    <subcellularLocation>
        <location evidence="5">Nucleus</location>
        <location evidence="5">Nucleolus</location>
    </subcellularLocation>
    <text evidence="5">Shuttles between cytoplasm and nucleus/nucleolus.</text>
</comment>
<comment type="function">
    <text evidence="5">Binds to the 60S ribosomal subunit and prevents its association with the 40S ribosomal subunit to form the 80S initiation complex in the cytoplasm. May also be involved in ribosome biogenesis.</text>
</comment>
<keyword evidence="1 5" id="KW-0963">Cytoplasm</keyword>
<dbReference type="HAMAP" id="MF_00032">
    <property type="entry name" value="eIF_6"/>
    <property type="match status" value="1"/>
</dbReference>
<protein>
    <recommendedName>
        <fullName evidence="5">Eukaryotic translation initiation factor 6</fullName>
        <shortName evidence="5">eIF-6</shortName>
    </recommendedName>
</protein>
<proteinExistence type="inferred from homology"/>
<dbReference type="GO" id="GO:0005737">
    <property type="term" value="C:cytoplasm"/>
    <property type="evidence" value="ECO:0007669"/>
    <property type="project" value="UniProtKB-SubCell"/>
</dbReference>
<dbReference type="GO" id="GO:0042273">
    <property type="term" value="P:ribosomal large subunit biogenesis"/>
    <property type="evidence" value="ECO:0007669"/>
    <property type="project" value="UniProtKB-UniRule"/>
</dbReference>
<dbReference type="OMA" id="WCAFCGM"/>
<dbReference type="PIRSF" id="PIRSF006413">
    <property type="entry name" value="IF-6"/>
    <property type="match status" value="1"/>
</dbReference>
<gene>
    <name evidence="5" type="primary">EIF6</name>
    <name evidence="6" type="ORF">PPERSA_07625</name>
</gene>
<dbReference type="PANTHER" id="PTHR10784">
    <property type="entry name" value="TRANSLATION INITIATION FACTOR 6"/>
    <property type="match status" value="1"/>
</dbReference>
<accession>A0A0V0QIL2</accession>
<dbReference type="FunFam" id="3.75.10.10:FF:000001">
    <property type="entry name" value="Eukaryotic translation initiation factor 6"/>
    <property type="match status" value="1"/>
</dbReference>
<dbReference type="FunCoup" id="A0A0V0QIL2">
    <property type="interactions" value="426"/>
</dbReference>
<evidence type="ECO:0000256" key="5">
    <source>
        <dbReference type="HAMAP-Rule" id="MF_03132"/>
    </source>
</evidence>
<reference evidence="6 7" key="1">
    <citation type="journal article" date="2015" name="Sci. Rep.">
        <title>Genome of the facultative scuticociliatosis pathogen Pseudocohnilembus persalinus provides insight into its virulence through horizontal gene transfer.</title>
        <authorList>
            <person name="Xiong J."/>
            <person name="Wang G."/>
            <person name="Cheng J."/>
            <person name="Tian M."/>
            <person name="Pan X."/>
            <person name="Warren A."/>
            <person name="Jiang C."/>
            <person name="Yuan D."/>
            <person name="Miao W."/>
        </authorList>
    </citation>
    <scope>NUCLEOTIDE SEQUENCE [LARGE SCALE GENOMIC DNA]</scope>
    <source>
        <strain evidence="6">36N120E</strain>
    </source>
</reference>
<dbReference type="Gene3D" id="3.75.10.10">
    <property type="entry name" value="L-arginine/glycine Amidinotransferase, Chain A"/>
    <property type="match status" value="1"/>
</dbReference>
<dbReference type="GO" id="GO:0005730">
    <property type="term" value="C:nucleolus"/>
    <property type="evidence" value="ECO:0007669"/>
    <property type="project" value="UniProtKB-SubCell"/>
</dbReference>
<dbReference type="SMART" id="SM00654">
    <property type="entry name" value="eIF6"/>
    <property type="match status" value="1"/>
</dbReference>
<dbReference type="Pfam" id="PF01912">
    <property type="entry name" value="eIF-6"/>
    <property type="match status" value="1"/>
</dbReference>
<evidence type="ECO:0000256" key="3">
    <source>
        <dbReference type="ARBA" id="ARBA00022917"/>
    </source>
</evidence>
<dbReference type="CDD" id="cd00527">
    <property type="entry name" value="IF6"/>
    <property type="match status" value="1"/>
</dbReference>
<keyword evidence="3 5" id="KW-0648">Protein biosynthesis</keyword>
<dbReference type="NCBIfam" id="TIGR00323">
    <property type="entry name" value="eIF-6"/>
    <property type="match status" value="1"/>
</dbReference>
<dbReference type="GO" id="GO:0042256">
    <property type="term" value="P:cytosolic ribosome assembly"/>
    <property type="evidence" value="ECO:0007669"/>
    <property type="project" value="UniProtKB-UniRule"/>
</dbReference>
<dbReference type="SUPFAM" id="SSF55909">
    <property type="entry name" value="Pentein"/>
    <property type="match status" value="1"/>
</dbReference>
<dbReference type="OrthoDB" id="291893at2759"/>
<keyword evidence="7" id="KW-1185">Reference proteome</keyword>
<evidence type="ECO:0000256" key="4">
    <source>
        <dbReference type="ARBA" id="ARBA00023242"/>
    </source>
</evidence>
<dbReference type="EMBL" id="LDAU01000159">
    <property type="protein sequence ID" value="KRX01980.1"/>
    <property type="molecule type" value="Genomic_DNA"/>
</dbReference>
<comment type="caution">
    <text evidence="6">The sequence shown here is derived from an EMBL/GenBank/DDBJ whole genome shotgun (WGS) entry which is preliminary data.</text>
</comment>
<evidence type="ECO:0000313" key="7">
    <source>
        <dbReference type="Proteomes" id="UP000054937"/>
    </source>
</evidence>
<evidence type="ECO:0000256" key="2">
    <source>
        <dbReference type="ARBA" id="ARBA00022540"/>
    </source>
</evidence>
<dbReference type="InterPro" id="IPR002769">
    <property type="entry name" value="eIF6"/>
</dbReference>
<dbReference type="AlphaFoldDB" id="A0A0V0QIL2"/>
<sequence length="246" mass="26678">MATRCQFENSNDIGVFSKLTSNYCLVAIGGSENFYSVFESELGSYIPIVKCAIAGTRIVGRVTCGNKNGLLVPSITTDNELRNIRNSLPSNVVVKRVEEKLAALGNCIVANDHTALIHPDLDKETEEIIADTLGVDVFRTTIANNVLVGTYCVINNQGGIVHPMTSVEELDELANLLQIPLCAGTVNRGSDVIAAGLCVNDYSAFCGLDTTSTEVSVIENIFKLSEIKMDRENNTDMRKNLVQTLE</sequence>
<organism evidence="6 7">
    <name type="scientific">Pseudocohnilembus persalinus</name>
    <name type="common">Ciliate</name>
    <dbReference type="NCBI Taxonomy" id="266149"/>
    <lineage>
        <taxon>Eukaryota</taxon>
        <taxon>Sar</taxon>
        <taxon>Alveolata</taxon>
        <taxon>Ciliophora</taxon>
        <taxon>Intramacronucleata</taxon>
        <taxon>Oligohymenophorea</taxon>
        <taxon>Scuticociliatia</taxon>
        <taxon>Philasterida</taxon>
        <taxon>Pseudocohnilembidae</taxon>
        <taxon>Pseudocohnilembus</taxon>
    </lineage>
</organism>